<dbReference type="GO" id="GO:0008418">
    <property type="term" value="F:protein-N-terminal asparagine amidohydrolase activity"/>
    <property type="evidence" value="ECO:0007669"/>
    <property type="project" value="InterPro"/>
</dbReference>
<evidence type="ECO:0000313" key="3">
    <source>
        <dbReference type="Proteomes" id="UP000278143"/>
    </source>
</evidence>
<dbReference type="InterPro" id="IPR003010">
    <property type="entry name" value="C-N_Hydrolase"/>
</dbReference>
<evidence type="ECO:0000313" key="2">
    <source>
        <dbReference type="EMBL" id="RKP22973.1"/>
    </source>
</evidence>
<dbReference type="PROSITE" id="PS50263">
    <property type="entry name" value="CN_HYDROLASE"/>
    <property type="match status" value="1"/>
</dbReference>
<name>A0A4P9YSP8_9FUNG</name>
<dbReference type="GO" id="GO:0070773">
    <property type="term" value="F:protein-N-terminal glutamine amidohydrolase activity"/>
    <property type="evidence" value="ECO:0007669"/>
    <property type="project" value="InterPro"/>
</dbReference>
<dbReference type="EMBL" id="KZ991436">
    <property type="protein sequence ID" value="RKP22973.1"/>
    <property type="molecule type" value="Genomic_DNA"/>
</dbReference>
<dbReference type="GO" id="GO:0030163">
    <property type="term" value="P:protein catabolic process"/>
    <property type="evidence" value="ECO:0007669"/>
    <property type="project" value="TreeGrafter"/>
</dbReference>
<dbReference type="Pfam" id="PF00795">
    <property type="entry name" value="CN_hydrolase"/>
    <property type="match status" value="1"/>
</dbReference>
<keyword evidence="3" id="KW-1185">Reference proteome</keyword>
<organism evidence="2 3">
    <name type="scientific">Syncephalis pseudoplumigaleata</name>
    <dbReference type="NCBI Taxonomy" id="1712513"/>
    <lineage>
        <taxon>Eukaryota</taxon>
        <taxon>Fungi</taxon>
        <taxon>Fungi incertae sedis</taxon>
        <taxon>Zoopagomycota</taxon>
        <taxon>Zoopagomycotina</taxon>
        <taxon>Zoopagomycetes</taxon>
        <taxon>Zoopagales</taxon>
        <taxon>Piptocephalidaceae</taxon>
        <taxon>Syncephalis</taxon>
    </lineage>
</organism>
<keyword evidence="2" id="KW-0378">Hydrolase</keyword>
<dbReference type="SUPFAM" id="SSF56317">
    <property type="entry name" value="Carbon-nitrogen hydrolase"/>
    <property type="match status" value="1"/>
</dbReference>
<evidence type="ECO:0000259" key="1">
    <source>
        <dbReference type="PROSITE" id="PS50263"/>
    </source>
</evidence>
<proteinExistence type="predicted"/>
<reference evidence="3" key="1">
    <citation type="journal article" date="2018" name="Nat. Microbiol.">
        <title>Leveraging single-cell genomics to expand the fungal tree of life.</title>
        <authorList>
            <person name="Ahrendt S.R."/>
            <person name="Quandt C.A."/>
            <person name="Ciobanu D."/>
            <person name="Clum A."/>
            <person name="Salamov A."/>
            <person name="Andreopoulos B."/>
            <person name="Cheng J.F."/>
            <person name="Woyke T."/>
            <person name="Pelin A."/>
            <person name="Henrissat B."/>
            <person name="Reynolds N.K."/>
            <person name="Benny G.L."/>
            <person name="Smith M.E."/>
            <person name="James T.Y."/>
            <person name="Grigoriev I.V."/>
        </authorList>
    </citation>
    <scope>NUCLEOTIDE SEQUENCE [LARGE SCALE GENOMIC DNA]</scope>
    <source>
        <strain evidence="3">Benny S71-1</strain>
    </source>
</reference>
<accession>A0A4P9YSP8</accession>
<protein>
    <submittedName>
        <fullName evidence="2">Carbon-nitrogen hydrolase</fullName>
    </submittedName>
</protein>
<gene>
    <name evidence="2" type="ORF">SYNPS1DRAFT_19305</name>
</gene>
<dbReference type="Proteomes" id="UP000278143">
    <property type="component" value="Unassembled WGS sequence"/>
</dbReference>
<dbReference type="PANTHER" id="PTHR11750">
    <property type="entry name" value="PROTEIN N-TERMINAL AMIDASE"/>
    <property type="match status" value="1"/>
</dbReference>
<feature type="domain" description="CN hydrolase" evidence="1">
    <location>
        <begin position="1"/>
        <end position="231"/>
    </location>
</feature>
<dbReference type="Gene3D" id="3.60.110.10">
    <property type="entry name" value="Carbon-nitrogen hydrolase"/>
    <property type="match status" value="1"/>
</dbReference>
<dbReference type="InterPro" id="IPR039703">
    <property type="entry name" value="Nta1"/>
</dbReference>
<dbReference type="AlphaFoldDB" id="A0A4P9YSP8"/>
<dbReference type="OrthoDB" id="201515at2759"/>
<dbReference type="InterPro" id="IPR036526">
    <property type="entry name" value="C-N_Hydrolase_sf"/>
</dbReference>
<dbReference type="PANTHER" id="PTHR11750:SF26">
    <property type="entry name" value="PROTEIN N-TERMINAL AMIDASE"/>
    <property type="match status" value="1"/>
</dbReference>
<sequence length="231" mass="26253">MLIVRSLQPGDVDILLLPEMAFTGYVFRDRTEIEAWAEDATTGPTIAWAQSQARRLHCFVMVGYPERVVRPSLPPRYYNSACVVDRAGRLIHTYRKAYLYTTDMQWADWSEAGFTTVTLEGIGEVGIGICMDVNHDLRTDNFGALAFAHYMQAKRVQLVLILMNWLSSHTNAVAMANQPDFDNIYYWCTRLAPLATAADDHPSRAVYVVTCNRTGRERGRIMHTCMYVCMP</sequence>